<keyword evidence="3" id="KW-1185">Reference proteome</keyword>
<gene>
    <name evidence="2" type="ORF">GCM10011333_12420</name>
</gene>
<sequence>MDWGLLFTGVGAVTGIGFGVWGVVSGIRGQRRAQEAQDAASRLGEQVTLISGEITELRKVSVDARELAKEANATRDRQLEALTEEHIVTWKHEWEKRGSFHVEQTGRHDALNVRAIVFVDGECQVSERERVRPGDYIRFEFPEANLKEEAADRARLRDSAPDRYGIEAPYAPELFETSFEVHWRSAAGVQHSYGPVETTESY</sequence>
<accession>A0A8J2TX23</accession>
<keyword evidence="1" id="KW-1133">Transmembrane helix</keyword>
<dbReference type="Proteomes" id="UP000616114">
    <property type="component" value="Unassembled WGS sequence"/>
</dbReference>
<feature type="transmembrane region" description="Helical" evidence="1">
    <location>
        <begin position="6"/>
        <end position="24"/>
    </location>
</feature>
<evidence type="ECO:0000313" key="2">
    <source>
        <dbReference type="EMBL" id="GGA11088.1"/>
    </source>
</evidence>
<organism evidence="2 3">
    <name type="scientific">Sediminivirga luteola</name>
    <dbReference type="NCBI Taxonomy" id="1774748"/>
    <lineage>
        <taxon>Bacteria</taxon>
        <taxon>Bacillati</taxon>
        <taxon>Actinomycetota</taxon>
        <taxon>Actinomycetes</taxon>
        <taxon>Micrococcales</taxon>
        <taxon>Brevibacteriaceae</taxon>
        <taxon>Sediminivirga</taxon>
    </lineage>
</organism>
<keyword evidence="1" id="KW-0472">Membrane</keyword>
<evidence type="ECO:0000313" key="3">
    <source>
        <dbReference type="Proteomes" id="UP000616114"/>
    </source>
</evidence>
<keyword evidence="1" id="KW-0812">Transmembrane</keyword>
<proteinExistence type="predicted"/>
<dbReference type="EMBL" id="BMFY01000004">
    <property type="protein sequence ID" value="GGA11088.1"/>
    <property type="molecule type" value="Genomic_DNA"/>
</dbReference>
<protein>
    <submittedName>
        <fullName evidence="2">Uncharacterized protein</fullName>
    </submittedName>
</protein>
<evidence type="ECO:0000256" key="1">
    <source>
        <dbReference type="SAM" id="Phobius"/>
    </source>
</evidence>
<dbReference type="AlphaFoldDB" id="A0A8J2TX23"/>
<name>A0A8J2TX23_9MICO</name>
<reference evidence="2" key="2">
    <citation type="submission" date="2020-09" db="EMBL/GenBank/DDBJ databases">
        <authorList>
            <person name="Sun Q."/>
            <person name="Zhou Y."/>
        </authorList>
    </citation>
    <scope>NUCLEOTIDE SEQUENCE</scope>
    <source>
        <strain evidence="2">CGMCC 1.12785</strain>
    </source>
</reference>
<reference evidence="2" key="1">
    <citation type="journal article" date="2014" name="Int. J. Syst. Evol. Microbiol.">
        <title>Complete genome sequence of Corynebacterium casei LMG S-19264T (=DSM 44701T), isolated from a smear-ripened cheese.</title>
        <authorList>
            <consortium name="US DOE Joint Genome Institute (JGI-PGF)"/>
            <person name="Walter F."/>
            <person name="Albersmeier A."/>
            <person name="Kalinowski J."/>
            <person name="Ruckert C."/>
        </authorList>
    </citation>
    <scope>NUCLEOTIDE SEQUENCE</scope>
    <source>
        <strain evidence="2">CGMCC 1.12785</strain>
    </source>
</reference>
<comment type="caution">
    <text evidence="2">The sequence shown here is derived from an EMBL/GenBank/DDBJ whole genome shotgun (WGS) entry which is preliminary data.</text>
</comment>